<proteinExistence type="predicted"/>
<dbReference type="EMBL" id="DXBC01000034">
    <property type="protein sequence ID" value="HIZ78549.1"/>
    <property type="molecule type" value="Genomic_DNA"/>
</dbReference>
<name>A0A9D2K673_9FIRM</name>
<sequence>MNRKRFGRGILAAVLAAGLLCWGRGTETAMAESGSFDIAGMALWKEAQERQRKLTETIAEMEGSWRLEYGGLQLGEDFCGQAELTGLGTEDMNGTISVTAGGKETAVSFRDGNVTVRDERGEKLLTSDPAVWSEISADFMNRTTYDLSCVSRLWVSGHKEDREDGSTVLSYELNGEAAAEQVEPLVGSWLKSRGITVSGESGWLRLDRVLGELTVSASGYMAVDRIRAEVSIPLGKETGKGIFEICVVYPQAQC</sequence>
<dbReference type="Proteomes" id="UP000824101">
    <property type="component" value="Unassembled WGS sequence"/>
</dbReference>
<gene>
    <name evidence="1" type="ORF">IAA17_01980</name>
</gene>
<accession>A0A9D2K673</accession>
<reference evidence="1" key="1">
    <citation type="journal article" date="2021" name="PeerJ">
        <title>Extensive microbial diversity within the chicken gut microbiome revealed by metagenomics and culture.</title>
        <authorList>
            <person name="Gilroy R."/>
            <person name="Ravi A."/>
            <person name="Getino M."/>
            <person name="Pursley I."/>
            <person name="Horton D.L."/>
            <person name="Alikhan N.F."/>
            <person name="Baker D."/>
            <person name="Gharbi K."/>
            <person name="Hall N."/>
            <person name="Watson M."/>
            <person name="Adriaenssens E.M."/>
            <person name="Foster-Nyarko E."/>
            <person name="Jarju S."/>
            <person name="Secka A."/>
            <person name="Antonio M."/>
            <person name="Oren A."/>
            <person name="Chaudhuri R.R."/>
            <person name="La Ragione R."/>
            <person name="Hildebrand F."/>
            <person name="Pallen M.J."/>
        </authorList>
    </citation>
    <scope>NUCLEOTIDE SEQUENCE</scope>
    <source>
        <strain evidence="1">ChiBcec1-1093</strain>
    </source>
</reference>
<protein>
    <submittedName>
        <fullName evidence="1">Uncharacterized protein</fullName>
    </submittedName>
</protein>
<comment type="caution">
    <text evidence="1">The sequence shown here is derived from an EMBL/GenBank/DDBJ whole genome shotgun (WGS) entry which is preliminary data.</text>
</comment>
<reference evidence="1" key="2">
    <citation type="submission" date="2021-04" db="EMBL/GenBank/DDBJ databases">
        <authorList>
            <person name="Gilroy R."/>
        </authorList>
    </citation>
    <scope>NUCLEOTIDE SEQUENCE</scope>
    <source>
        <strain evidence="1">ChiBcec1-1093</strain>
    </source>
</reference>
<evidence type="ECO:0000313" key="2">
    <source>
        <dbReference type="Proteomes" id="UP000824101"/>
    </source>
</evidence>
<dbReference type="AlphaFoldDB" id="A0A9D2K673"/>
<organism evidence="1 2">
    <name type="scientific">Candidatus Lachnoclostridium stercorigallinarum</name>
    <dbReference type="NCBI Taxonomy" id="2838634"/>
    <lineage>
        <taxon>Bacteria</taxon>
        <taxon>Bacillati</taxon>
        <taxon>Bacillota</taxon>
        <taxon>Clostridia</taxon>
        <taxon>Lachnospirales</taxon>
        <taxon>Lachnospiraceae</taxon>
    </lineage>
</organism>
<evidence type="ECO:0000313" key="1">
    <source>
        <dbReference type="EMBL" id="HIZ78549.1"/>
    </source>
</evidence>